<evidence type="ECO:0000313" key="2">
    <source>
        <dbReference type="Proteomes" id="UP000564573"/>
    </source>
</evidence>
<reference evidence="1 2" key="1">
    <citation type="submission" date="2020-08" db="EMBL/GenBank/DDBJ databases">
        <title>Sequencing the genomes of 1000 actinobacteria strains.</title>
        <authorList>
            <person name="Klenk H.-P."/>
        </authorList>
    </citation>
    <scope>NUCLEOTIDE SEQUENCE [LARGE SCALE GENOMIC DNA]</scope>
    <source>
        <strain evidence="1 2">DSM 45267</strain>
    </source>
</reference>
<dbReference type="Proteomes" id="UP000564573">
    <property type="component" value="Unassembled WGS sequence"/>
</dbReference>
<dbReference type="EMBL" id="JACIBS010000003">
    <property type="protein sequence ID" value="MBB3665212.1"/>
    <property type="molecule type" value="Genomic_DNA"/>
</dbReference>
<dbReference type="CDD" id="cd09727">
    <property type="entry name" value="Cas6_I-E"/>
    <property type="match status" value="1"/>
</dbReference>
<accession>A0A839XMW7</accession>
<name>A0A839XMW7_9PSEU</name>
<organism evidence="1 2">
    <name type="scientific">Prauserella sediminis</name>
    <dbReference type="NCBI Taxonomy" id="577680"/>
    <lineage>
        <taxon>Bacteria</taxon>
        <taxon>Bacillati</taxon>
        <taxon>Actinomycetota</taxon>
        <taxon>Actinomycetes</taxon>
        <taxon>Pseudonocardiales</taxon>
        <taxon>Pseudonocardiaceae</taxon>
        <taxon>Prauserella</taxon>
        <taxon>Prauserella salsuginis group</taxon>
    </lineage>
</organism>
<dbReference type="RefSeq" id="WP_183786443.1">
    <property type="nucleotide sequence ID" value="NZ_JACIBS010000003.1"/>
</dbReference>
<dbReference type="InterPro" id="IPR010179">
    <property type="entry name" value="CRISPR-assoc_prot_Cse3"/>
</dbReference>
<dbReference type="AlphaFoldDB" id="A0A839XMW7"/>
<evidence type="ECO:0000313" key="1">
    <source>
        <dbReference type="EMBL" id="MBB3665212.1"/>
    </source>
</evidence>
<protein>
    <submittedName>
        <fullName evidence="1">CRISPR system Cascade subunit CasE</fullName>
    </submittedName>
</protein>
<keyword evidence="2" id="KW-1185">Reference proteome</keyword>
<proteinExistence type="predicted"/>
<dbReference type="Pfam" id="PF08798">
    <property type="entry name" value="CRISPR_assoc"/>
    <property type="match status" value="1"/>
</dbReference>
<dbReference type="SUPFAM" id="SSF117987">
    <property type="entry name" value="CRISPR-associated protein"/>
    <property type="match status" value="2"/>
</dbReference>
<sequence length="200" mass="22220">MLNPRSRAAARDVRNAHKLHQTVLSLTCPPELGDNARQTSATLHRLETTRDNHVLLVQSLTQPDPERLPSNYGAVATKPMDNLVGQLDTGVRVRYRLRATPVRYNGHKPIIQPGEDPLDWWTQRAPSRGLELHTTHITHTGTITGRKNPDAPRIVHRYAQYEGTATITDRDTALQAITHGIGRGRAYGLGLLSVALLKTE</sequence>
<dbReference type="SMART" id="SM01101">
    <property type="entry name" value="CRISPR_assoc"/>
    <property type="match status" value="1"/>
</dbReference>
<gene>
    <name evidence="1" type="ORF">FB384_004165</name>
</gene>
<comment type="caution">
    <text evidence="1">The sequence shown here is derived from an EMBL/GenBank/DDBJ whole genome shotgun (WGS) entry which is preliminary data.</text>
</comment>
<dbReference type="Gene3D" id="3.30.70.1200">
    <property type="entry name" value="Crispr-associated protein, domain 1"/>
    <property type="match status" value="1"/>
</dbReference>
<dbReference type="Gene3D" id="3.30.70.1210">
    <property type="entry name" value="Crispr-associated protein, domain 2"/>
    <property type="match status" value="1"/>
</dbReference>